<dbReference type="Pfam" id="PF24181">
    <property type="entry name" value="TPR_TTI1_C"/>
    <property type="match status" value="1"/>
</dbReference>
<dbReference type="SUPFAM" id="SSF48371">
    <property type="entry name" value="ARM repeat"/>
    <property type="match status" value="1"/>
</dbReference>
<feature type="compositionally biased region" description="Acidic residues" evidence="5">
    <location>
        <begin position="942"/>
        <end position="954"/>
    </location>
</feature>
<dbReference type="OrthoDB" id="49511at2759"/>
<dbReference type="STRING" id="133381.A0A2T9Y2W9"/>
<dbReference type="InterPro" id="IPR015943">
    <property type="entry name" value="WD40/YVTN_repeat-like_dom_sf"/>
</dbReference>
<accession>A0A2T9Y2W9</accession>
<dbReference type="PANTHER" id="PTHR44040:SF1">
    <property type="entry name" value="RETINOBLASTOMA-BINDING PROTEIN 5"/>
    <property type="match status" value="1"/>
</dbReference>
<protein>
    <recommendedName>
        <fullName evidence="6">TTI1 C-terminal TPR domain-containing protein</fullName>
    </recommendedName>
</protein>
<dbReference type="InterPro" id="IPR049362">
    <property type="entry name" value="TTI1_rpt"/>
</dbReference>
<dbReference type="Pfam" id="PF21547">
    <property type="entry name" value="TTI1"/>
    <property type="match status" value="1"/>
</dbReference>
<sequence>MDPIQQVRQTFEILIRRNGGLTVSQLSVLVLNSTKYFDFSTPLKGSEAEKLLDLWTLFLEAKTIITLDLSYLAQQRNLLLSNDRKQIILNYLAFDVLLKISSQIFSSKKAPQPSTKATNSDFLKSAGSKNSFPLAATSDFYYFYSERSKALVFWDFLISRVSHIIIAKDTNSNSQQDFQLISTSEYFGQTSKINYIAYCICGVLDNIVDSTEFDVTFLALNILSNCLGNSVELLTYNQSSDSTFVCPKLKSKNYQSGILSSKKSLLQFFPGVASTLIKVALDRFDGSKNKNSETHSKNKAFCILLLAKSVVICFENKPGITAKSKDIDLYDPNSSPYSTFKYWSKESSKSIKDTRQDSIERKIESIDNINEPGIKSRDDCSSPDELIKGLKALLEIRRNSDFLVQLKLVQLFGNITSNCWIALYDIIPFALQFLFIMQDSEVQEIAALSKTCIESFANTLISEEYKSHSENVFSDLFFWFEDLWDQFPKFMNSFKPETIQEALILMANYSVFFQQLLLKGSKDSDCLNKFQLVKEIIHRKWESTILQSLSSFISNSNILDDSSNKRSIQQFGVENDELKQLDFSVQGSSGYDSLLKEFFLKLSRLTGLEYQVNSIFSAFSTPNSIEKYNYLYLLTLVLGSNDIKMTPKLIDSGVITSSSEDSSIMNRKSLLLTNQTIESIYQGLVDEIFIFFQAHDKSFSHTGSKVDLSVFGSKNHNQDSIHVSNALVALKYLLDGQKTIIYYYLEEILFPLVALSQVGTSIISATASDCLLTMACSLEYKSISELLYDNADYIVNACSSRIRQLDFSNGIFLVLTSVISALSLDQALDLTSDIVEDTLNTIELVSSDGSLFVSNPLGFQIERLELSSGFNKFRDPDPLNYSNDSSSSFGTVLKSLDFFIALTKKIRDGVVSDKIQIESFKKNYFDDLKNKINLKIKTSELEPNEDETDGSDIDNENKNMESQSTVSIANSTHIYAQKVCIKIMLVIKNLISHSNPKIQIYSLKIFQNILPCLVGSDELLPLINEVWPFISSSLVFNVNSNADQIYMALAALQLISDVSFYSGDWLRSRILTEIWPAIQSQLFKSLNAENRKYLVMSFDNSSTQLVLGYISTLENIFKHVPLSNKIYFDAACLLIHFFDDRLNREITKVSFRASKVLSRKEPDILWLVCNLFNDIPLKSPDTNTSVPNFTLPNSLRSCSNPFEADYPDFIEVVLEDEFAGICTFDKYGTMLATARSDGYCFVWDFLTLSIIRKYKYNSQALTCLSWSDSNEYLLVGNTAGECILWDLKDDSPFLLSALSTSINSVKILHKPGSFLVCPSGSPPCFIIHDNSNNNHNPSTSPTVIELKNKIGTEKSKNSKPMLGTSLAMEKTGKYIFMGTSSGFLCLIDSVNMLILDTARVCNSAITQISSNFFKSEVALNCKDRVIRIMNVDIKESEDNNLASMNLKLLNKIQDLINKENWSGAYFSSTGENIIVGSHRKADHNLYVWDKYSTNLIKILSGPGELMLHFDVHPFRPIVASVSDVGLIYVWTRTPQQNWSSFDIKFKDLDRNIDYEEPEDEFDEGSEGEVDVTTFEPLYGLDIGSPAKDFFYPTVKFDNDENS</sequence>
<keyword evidence="3" id="KW-0677">Repeat</keyword>
<dbReference type="InterPro" id="IPR036322">
    <property type="entry name" value="WD40_repeat_dom_sf"/>
</dbReference>
<keyword evidence="4" id="KW-0539">Nucleus</keyword>
<comment type="subcellular location">
    <subcellularLocation>
        <location evidence="1">Nucleus</location>
    </subcellularLocation>
</comment>
<organism evidence="7 8">
    <name type="scientific">Smittium megazygosporum</name>
    <dbReference type="NCBI Taxonomy" id="133381"/>
    <lineage>
        <taxon>Eukaryota</taxon>
        <taxon>Fungi</taxon>
        <taxon>Fungi incertae sedis</taxon>
        <taxon>Zoopagomycota</taxon>
        <taxon>Kickxellomycotina</taxon>
        <taxon>Harpellomycetes</taxon>
        <taxon>Harpellales</taxon>
        <taxon>Legeriomycetaceae</taxon>
        <taxon>Smittium</taxon>
    </lineage>
</organism>
<evidence type="ECO:0000256" key="4">
    <source>
        <dbReference type="ARBA" id="ARBA00023242"/>
    </source>
</evidence>
<evidence type="ECO:0000256" key="2">
    <source>
        <dbReference type="ARBA" id="ARBA00022574"/>
    </source>
</evidence>
<reference evidence="7 8" key="1">
    <citation type="journal article" date="2018" name="MBio">
        <title>Comparative Genomics Reveals the Core Gene Toolbox for the Fungus-Insect Symbiosis.</title>
        <authorList>
            <person name="Wang Y."/>
            <person name="Stata M."/>
            <person name="Wang W."/>
            <person name="Stajich J.E."/>
            <person name="White M.M."/>
            <person name="Moncalvo J.M."/>
        </authorList>
    </citation>
    <scope>NUCLEOTIDE SEQUENCE [LARGE SCALE GENOMIC DNA]</scope>
    <source>
        <strain evidence="7 8">SC-DP-2</strain>
    </source>
</reference>
<keyword evidence="8" id="KW-1185">Reference proteome</keyword>
<gene>
    <name evidence="7" type="ORF">BB560_006623</name>
</gene>
<keyword evidence="2" id="KW-0853">WD repeat</keyword>
<dbReference type="SMART" id="SM00320">
    <property type="entry name" value="WD40"/>
    <property type="match status" value="3"/>
</dbReference>
<dbReference type="EMBL" id="MBFS01003433">
    <property type="protein sequence ID" value="PVU86695.1"/>
    <property type="molecule type" value="Genomic_DNA"/>
</dbReference>
<evidence type="ECO:0000256" key="3">
    <source>
        <dbReference type="ARBA" id="ARBA00022737"/>
    </source>
</evidence>
<name>A0A2T9Y2W9_9FUNG</name>
<dbReference type="InterPro" id="IPR016024">
    <property type="entry name" value="ARM-type_fold"/>
</dbReference>
<evidence type="ECO:0000259" key="6">
    <source>
        <dbReference type="Pfam" id="PF24181"/>
    </source>
</evidence>
<dbReference type="Proteomes" id="UP000245609">
    <property type="component" value="Unassembled WGS sequence"/>
</dbReference>
<dbReference type="GO" id="GO:0048188">
    <property type="term" value="C:Set1C/COMPASS complex"/>
    <property type="evidence" value="ECO:0007669"/>
    <property type="project" value="InterPro"/>
</dbReference>
<dbReference type="SUPFAM" id="SSF50978">
    <property type="entry name" value="WD40 repeat-like"/>
    <property type="match status" value="1"/>
</dbReference>
<proteinExistence type="predicted"/>
<dbReference type="InterPro" id="IPR057567">
    <property type="entry name" value="TPR_TTI1_C"/>
</dbReference>
<feature type="domain" description="TTI1 C-terminal TPR" evidence="6">
    <location>
        <begin position="917"/>
        <end position="1166"/>
    </location>
</feature>
<evidence type="ECO:0000313" key="7">
    <source>
        <dbReference type="EMBL" id="PVU86695.1"/>
    </source>
</evidence>
<evidence type="ECO:0000256" key="5">
    <source>
        <dbReference type="SAM" id="MobiDB-lite"/>
    </source>
</evidence>
<evidence type="ECO:0000256" key="1">
    <source>
        <dbReference type="ARBA" id="ARBA00004123"/>
    </source>
</evidence>
<dbReference type="Gene3D" id="2.130.10.10">
    <property type="entry name" value="YVTN repeat-like/Quinoprotein amine dehydrogenase"/>
    <property type="match status" value="1"/>
</dbReference>
<dbReference type="InterPro" id="IPR001680">
    <property type="entry name" value="WD40_rpt"/>
</dbReference>
<dbReference type="InterPro" id="IPR037850">
    <property type="entry name" value="RBBP5/Swd1"/>
</dbReference>
<evidence type="ECO:0000313" key="8">
    <source>
        <dbReference type="Proteomes" id="UP000245609"/>
    </source>
</evidence>
<feature type="region of interest" description="Disordered" evidence="5">
    <location>
        <begin position="940"/>
        <end position="962"/>
    </location>
</feature>
<comment type="caution">
    <text evidence="7">The sequence shown here is derived from an EMBL/GenBank/DDBJ whole genome shotgun (WGS) entry which is preliminary data.</text>
</comment>
<dbReference type="PANTHER" id="PTHR44040">
    <property type="entry name" value="RETINOBLASTOMA-BINDING PROTEIN 5"/>
    <property type="match status" value="1"/>
</dbReference>